<dbReference type="GO" id="GO:0016757">
    <property type="term" value="F:glycosyltransferase activity"/>
    <property type="evidence" value="ECO:0007669"/>
    <property type="project" value="UniProtKB-KW"/>
</dbReference>
<dbReference type="Pfam" id="PF00534">
    <property type="entry name" value="Glycos_transf_1"/>
    <property type="match status" value="1"/>
</dbReference>
<keyword evidence="2 4" id="KW-0808">Transferase</keyword>
<dbReference type="InterPro" id="IPR001296">
    <property type="entry name" value="Glyco_trans_1"/>
</dbReference>
<keyword evidence="1 4" id="KW-0328">Glycosyltransferase</keyword>
<keyword evidence="5" id="KW-1185">Reference proteome</keyword>
<reference evidence="4 5" key="1">
    <citation type="submission" date="2023-11" db="EMBL/GenBank/DDBJ databases">
        <title>Coraliomargarita sp. nov., isolated from marine algae.</title>
        <authorList>
            <person name="Lee J.K."/>
            <person name="Baek J.H."/>
            <person name="Kim J.M."/>
            <person name="Choi D.G."/>
            <person name="Jeon C.O."/>
        </authorList>
    </citation>
    <scope>NUCLEOTIDE SEQUENCE [LARGE SCALE GENOMIC DNA]</scope>
    <source>
        <strain evidence="4 5">J2-16</strain>
    </source>
</reference>
<organism evidence="4 5">
    <name type="scientific">Coraliomargarita algicola</name>
    <dbReference type="NCBI Taxonomy" id="3092156"/>
    <lineage>
        <taxon>Bacteria</taxon>
        <taxon>Pseudomonadati</taxon>
        <taxon>Verrucomicrobiota</taxon>
        <taxon>Opitutia</taxon>
        <taxon>Puniceicoccales</taxon>
        <taxon>Coraliomargaritaceae</taxon>
        <taxon>Coraliomargarita</taxon>
    </lineage>
</organism>
<evidence type="ECO:0000313" key="5">
    <source>
        <dbReference type="Proteomes" id="UP001324993"/>
    </source>
</evidence>
<sequence>MRHFVFWQPIPSFHQEGFLVALAQADWVASVTLKYETELPENRRQSGWRDGLFPGVALEPIRAGECPNESAAHVHFFTGFLTHREIWNSFKRISLRAPCHCYAFAEAPECVGWKGILRKVKYRINARRIAPRLDGMLALGQLGVDFYRGILPSSIGVYEFAYYDVRESEIHELDLQCDDSQQSASRHYRFLYVGQLIHRKGVDRLLRALASVSLEEWTLTLVGEGCDQQRLQALASTLGISDKIEWCGSLPSSELYAYYQRADCLVLPSRWDGWGMTVNEALRCGCAVLVSPSCGAASILQRSSQLPVEVEKWPELLEAHICGGTISAVARGANVQIAKSLSGEAGVARLKSVLCN</sequence>
<evidence type="ECO:0000313" key="4">
    <source>
        <dbReference type="EMBL" id="WPJ94986.1"/>
    </source>
</evidence>
<evidence type="ECO:0000259" key="3">
    <source>
        <dbReference type="Pfam" id="PF00534"/>
    </source>
</evidence>
<dbReference type="EMBL" id="CP138858">
    <property type="protein sequence ID" value="WPJ94986.1"/>
    <property type="molecule type" value="Genomic_DNA"/>
</dbReference>
<dbReference type="Proteomes" id="UP001324993">
    <property type="component" value="Chromosome"/>
</dbReference>
<dbReference type="EC" id="2.4.-.-" evidence="4"/>
<dbReference type="RefSeq" id="WP_319831888.1">
    <property type="nucleotide sequence ID" value="NZ_CP138858.1"/>
</dbReference>
<feature type="domain" description="Glycosyl transferase family 1" evidence="3">
    <location>
        <begin position="184"/>
        <end position="302"/>
    </location>
</feature>
<evidence type="ECO:0000256" key="2">
    <source>
        <dbReference type="ARBA" id="ARBA00022679"/>
    </source>
</evidence>
<dbReference type="SUPFAM" id="SSF53756">
    <property type="entry name" value="UDP-Glycosyltransferase/glycogen phosphorylase"/>
    <property type="match status" value="1"/>
</dbReference>
<dbReference type="PANTHER" id="PTHR12526:SF510">
    <property type="entry name" value="D-INOSITOL 3-PHOSPHATE GLYCOSYLTRANSFERASE"/>
    <property type="match status" value="1"/>
</dbReference>
<accession>A0ABZ0RII7</accession>
<dbReference type="CDD" id="cd03801">
    <property type="entry name" value="GT4_PimA-like"/>
    <property type="match status" value="1"/>
</dbReference>
<gene>
    <name evidence="4" type="ORF">SH580_16280</name>
</gene>
<evidence type="ECO:0000256" key="1">
    <source>
        <dbReference type="ARBA" id="ARBA00022676"/>
    </source>
</evidence>
<proteinExistence type="predicted"/>
<name>A0ABZ0RII7_9BACT</name>
<dbReference type="Gene3D" id="3.40.50.2000">
    <property type="entry name" value="Glycogen Phosphorylase B"/>
    <property type="match status" value="1"/>
</dbReference>
<protein>
    <submittedName>
        <fullName evidence="4">Glycosyltransferase</fullName>
        <ecNumber evidence="4">2.4.-.-</ecNumber>
    </submittedName>
</protein>
<dbReference type="PANTHER" id="PTHR12526">
    <property type="entry name" value="GLYCOSYLTRANSFERASE"/>
    <property type="match status" value="1"/>
</dbReference>